<accession>A0ACB7RXP1</accession>
<sequence>MKATIKDGVVYSPHPKVDIPLFSVYTAMKGFLLASPERVALLDENMRLTRGEFFSRLRSFAAGFQAHGIGLGDRVCVHLDNSVENMVALLSITFTGASVLLSNPILNENRLTELALSRPRRRLVTSCKRGSLGRKVSGDRTFLVSRCPAVPQVVQQPSYDWWSLVPALVQQATVVVRGPLGSKAAEGTSWSVSKGGAPGMPASCSAVLTPAGHAGQ</sequence>
<reference evidence="1" key="1">
    <citation type="submission" date="2020-05" db="EMBL/GenBank/DDBJ databases">
        <title>Large-scale comparative analyses of tick genomes elucidate their genetic diversity and vector capacities.</title>
        <authorList>
            <person name="Jia N."/>
            <person name="Wang J."/>
            <person name="Shi W."/>
            <person name="Du L."/>
            <person name="Sun Y."/>
            <person name="Zhan W."/>
            <person name="Jiang J."/>
            <person name="Wang Q."/>
            <person name="Zhang B."/>
            <person name="Ji P."/>
            <person name="Sakyi L.B."/>
            <person name="Cui X."/>
            <person name="Yuan T."/>
            <person name="Jiang B."/>
            <person name="Yang W."/>
            <person name="Lam T.T.-Y."/>
            <person name="Chang Q."/>
            <person name="Ding S."/>
            <person name="Wang X."/>
            <person name="Zhu J."/>
            <person name="Ruan X."/>
            <person name="Zhao L."/>
            <person name="Wei J."/>
            <person name="Que T."/>
            <person name="Du C."/>
            <person name="Cheng J."/>
            <person name="Dai P."/>
            <person name="Han X."/>
            <person name="Huang E."/>
            <person name="Gao Y."/>
            <person name="Liu J."/>
            <person name="Shao H."/>
            <person name="Ye R."/>
            <person name="Li L."/>
            <person name="Wei W."/>
            <person name="Wang X."/>
            <person name="Wang C."/>
            <person name="Yang T."/>
            <person name="Huo Q."/>
            <person name="Li W."/>
            <person name="Guo W."/>
            <person name="Chen H."/>
            <person name="Zhou L."/>
            <person name="Ni X."/>
            <person name="Tian J."/>
            <person name="Zhou Y."/>
            <person name="Sheng Y."/>
            <person name="Liu T."/>
            <person name="Pan Y."/>
            <person name="Xia L."/>
            <person name="Li J."/>
            <person name="Zhao F."/>
            <person name="Cao W."/>
        </authorList>
    </citation>
    <scope>NUCLEOTIDE SEQUENCE</scope>
    <source>
        <strain evidence="1">Hyas-2018</strain>
    </source>
</reference>
<evidence type="ECO:0000313" key="1">
    <source>
        <dbReference type="EMBL" id="KAH6925284.1"/>
    </source>
</evidence>
<comment type="caution">
    <text evidence="1">The sequence shown here is derived from an EMBL/GenBank/DDBJ whole genome shotgun (WGS) entry which is preliminary data.</text>
</comment>
<evidence type="ECO:0000313" key="2">
    <source>
        <dbReference type="Proteomes" id="UP000821845"/>
    </source>
</evidence>
<dbReference type="Proteomes" id="UP000821845">
    <property type="component" value="Chromosome 7"/>
</dbReference>
<proteinExistence type="predicted"/>
<protein>
    <submittedName>
        <fullName evidence="1">Uncharacterized protein</fullName>
    </submittedName>
</protein>
<keyword evidence="2" id="KW-1185">Reference proteome</keyword>
<dbReference type="EMBL" id="CM023487">
    <property type="protein sequence ID" value="KAH6925284.1"/>
    <property type="molecule type" value="Genomic_DNA"/>
</dbReference>
<organism evidence="1 2">
    <name type="scientific">Hyalomma asiaticum</name>
    <name type="common">Tick</name>
    <dbReference type="NCBI Taxonomy" id="266040"/>
    <lineage>
        <taxon>Eukaryota</taxon>
        <taxon>Metazoa</taxon>
        <taxon>Ecdysozoa</taxon>
        <taxon>Arthropoda</taxon>
        <taxon>Chelicerata</taxon>
        <taxon>Arachnida</taxon>
        <taxon>Acari</taxon>
        <taxon>Parasitiformes</taxon>
        <taxon>Ixodida</taxon>
        <taxon>Ixodoidea</taxon>
        <taxon>Ixodidae</taxon>
        <taxon>Hyalomminae</taxon>
        <taxon>Hyalomma</taxon>
    </lineage>
</organism>
<name>A0ACB7RXP1_HYAAI</name>
<gene>
    <name evidence="1" type="ORF">HPB50_003299</name>
</gene>